<dbReference type="PANTHER" id="PTHR36832:SF1">
    <property type="entry name" value="SLR1174 PROTEIN"/>
    <property type="match status" value="1"/>
</dbReference>
<keyword evidence="1" id="KW-1133">Transmembrane helix</keyword>
<dbReference type="Proteomes" id="UP000275368">
    <property type="component" value="Chromosome"/>
</dbReference>
<feature type="transmembrane region" description="Helical" evidence="1">
    <location>
        <begin position="136"/>
        <end position="169"/>
    </location>
</feature>
<feature type="transmembrane region" description="Helical" evidence="1">
    <location>
        <begin position="233"/>
        <end position="251"/>
    </location>
</feature>
<evidence type="ECO:0000313" key="3">
    <source>
        <dbReference type="Proteomes" id="UP000275368"/>
    </source>
</evidence>
<dbReference type="EMBL" id="AP019308">
    <property type="protein sequence ID" value="BBH24688.1"/>
    <property type="molecule type" value="Genomic_DNA"/>
</dbReference>
<organism evidence="2 3">
    <name type="scientific">Paenibacillus baekrokdamisoli</name>
    <dbReference type="NCBI Taxonomy" id="1712516"/>
    <lineage>
        <taxon>Bacteria</taxon>
        <taxon>Bacillati</taxon>
        <taxon>Bacillota</taxon>
        <taxon>Bacilli</taxon>
        <taxon>Bacillales</taxon>
        <taxon>Paenibacillaceae</taxon>
        <taxon>Paenibacillus</taxon>
    </lineage>
</organism>
<feature type="transmembrane region" description="Helical" evidence="1">
    <location>
        <begin position="59"/>
        <end position="76"/>
    </location>
</feature>
<feature type="transmembrane region" description="Helical" evidence="1">
    <location>
        <begin position="181"/>
        <end position="197"/>
    </location>
</feature>
<reference evidence="2 3" key="1">
    <citation type="submission" date="2018-11" db="EMBL/GenBank/DDBJ databases">
        <title>Complete genome sequence of Paenibacillus baekrokdamisoli strain KCTC 33723.</title>
        <authorList>
            <person name="Kang S.W."/>
            <person name="Lee K.C."/>
            <person name="Kim K.K."/>
            <person name="Kim J.S."/>
            <person name="Kim D.S."/>
            <person name="Ko S.H."/>
            <person name="Yang S.H."/>
            <person name="Lee J.S."/>
        </authorList>
    </citation>
    <scope>NUCLEOTIDE SEQUENCE [LARGE SCALE GENOMIC DNA]</scope>
    <source>
        <strain evidence="2 3">KCTC 33723</strain>
    </source>
</reference>
<evidence type="ECO:0000313" key="2">
    <source>
        <dbReference type="EMBL" id="BBH24688.1"/>
    </source>
</evidence>
<keyword evidence="3" id="KW-1185">Reference proteome</keyword>
<keyword evidence="1" id="KW-0812">Transmembrane</keyword>
<dbReference type="AlphaFoldDB" id="A0A3G9JKN4"/>
<sequence>MSAYYYFFKMRILTTIAYRFEVFTAVASNAVMLLATVFLWEAAYRGKGVVAGVSEHQMVIYSILSVVLGAMLSVNVQNDIYNRVREGQIATDFIKPITLLGMFLAEDLGTTVSSLVNRALPLVILASFLFTPPLPSSWIAFLLFLPSVMLSFVLLWLLGAIVGMTSFWVMELGNLGMVKDALVRILSGSLIPIWYFPDWMQTASRWLPFQYMYQMPLSIYIGKISYAEAGTAFVIQLLWIIVLTGIVYAVWNRAKRVTLIQGG</sequence>
<dbReference type="KEGG" id="pbk:Back11_60330"/>
<feature type="transmembrane region" description="Helical" evidence="1">
    <location>
        <begin position="20"/>
        <end position="39"/>
    </location>
</feature>
<evidence type="ECO:0000256" key="1">
    <source>
        <dbReference type="SAM" id="Phobius"/>
    </source>
</evidence>
<dbReference type="PANTHER" id="PTHR36832">
    <property type="entry name" value="SLR1174 PROTEIN-RELATED"/>
    <property type="match status" value="1"/>
</dbReference>
<name>A0A3G9JKN4_9BACL</name>
<accession>A0A3G9JKN4</accession>
<gene>
    <name evidence="2" type="ORF">Back11_60330</name>
</gene>
<keyword evidence="1" id="KW-0472">Membrane</keyword>
<dbReference type="InterPro" id="IPR010390">
    <property type="entry name" value="ABC-2_transporter-like"/>
</dbReference>
<protein>
    <submittedName>
        <fullName evidence="2">ABC transporter permease</fullName>
    </submittedName>
</protein>
<dbReference type="Pfam" id="PF06182">
    <property type="entry name" value="ABC2_membrane_6"/>
    <property type="match status" value="1"/>
</dbReference>
<proteinExistence type="predicted"/>